<organism evidence="2 3">
    <name type="scientific">Agrobacterium tumefaciens</name>
    <dbReference type="NCBI Taxonomy" id="358"/>
    <lineage>
        <taxon>Bacteria</taxon>
        <taxon>Pseudomonadati</taxon>
        <taxon>Pseudomonadota</taxon>
        <taxon>Alphaproteobacteria</taxon>
        <taxon>Hyphomicrobiales</taxon>
        <taxon>Rhizobiaceae</taxon>
        <taxon>Rhizobium/Agrobacterium group</taxon>
        <taxon>Agrobacterium</taxon>
        <taxon>Agrobacterium tumefaciens complex</taxon>
    </lineage>
</organism>
<dbReference type="EMBL" id="CP026925">
    <property type="protein sequence ID" value="AVH44946.1"/>
    <property type="molecule type" value="Genomic_DNA"/>
</dbReference>
<evidence type="ECO:0000313" key="3">
    <source>
        <dbReference type="Proteomes" id="UP000237717"/>
    </source>
</evidence>
<proteinExistence type="predicted"/>
<dbReference type="RefSeq" id="WP_104680075.1">
    <property type="nucleotide sequence ID" value="NZ_CP026925.1"/>
</dbReference>
<reference evidence="2 3" key="1">
    <citation type="submission" date="2018-02" db="EMBL/GenBank/DDBJ databases">
        <title>Complete genome sequence of Agrobacterium tumefaciens 1D1609.</title>
        <authorList>
            <person name="Cho S.-T."/>
            <person name="Haryono M."/>
            <person name="Chang H.-H."/>
            <person name="Santos M.N."/>
            <person name="Lai E.-M."/>
            <person name="Kuo C.-H."/>
        </authorList>
    </citation>
    <scope>NUCLEOTIDE SEQUENCE [LARGE SCALE GENOMIC DNA]</scope>
    <source>
        <strain evidence="2 3">1D1609</strain>
    </source>
</reference>
<dbReference type="AlphaFoldDB" id="A0A2L2LKX2"/>
<feature type="region of interest" description="Disordered" evidence="1">
    <location>
        <begin position="1"/>
        <end position="21"/>
    </location>
</feature>
<evidence type="ECO:0000313" key="2">
    <source>
        <dbReference type="EMBL" id="AVH44946.1"/>
    </source>
</evidence>
<protein>
    <submittedName>
        <fullName evidence="2">Uncharacterized protein</fullName>
    </submittedName>
</protein>
<gene>
    <name evidence="2" type="ORF">At1D1609_49060</name>
</gene>
<accession>A0A2L2LKX2</accession>
<name>A0A2L2LKX2_AGRTU</name>
<sequence length="264" mass="30602">MKAVEPKPGPLKSPDPLTHSKLKGPAYARFPDVERQITEVIQHPPDTWENLIFTNVSRWKSQTLVYLVRRVMSDTNFFGRLVDVIMRRASKKLGYLSQQFDQATVEIIDADVAEALTDLIFLEVPTRGSEYLEIAFDDKVKQLAARSSQRFKHHPARYSVLTESNTKNGVAPLDTVATANDPYSFLADRVDQGMMRRLLKAVTDPRHRQAFILRKMREWPMWNDDPSVPSVLRYFGLVESQRRTVQYWIERAEEEMREAYGEEQ</sequence>
<dbReference type="Proteomes" id="UP000237717">
    <property type="component" value="Chromosome II"/>
</dbReference>
<evidence type="ECO:0000256" key="1">
    <source>
        <dbReference type="SAM" id="MobiDB-lite"/>
    </source>
</evidence>